<dbReference type="GO" id="GO:0000731">
    <property type="term" value="P:DNA synthesis involved in DNA repair"/>
    <property type="evidence" value="ECO:0007669"/>
    <property type="project" value="TreeGrafter"/>
</dbReference>
<keyword evidence="6 7" id="KW-0227">DNA damage</keyword>
<dbReference type="GO" id="GO:0009432">
    <property type="term" value="P:SOS response"/>
    <property type="evidence" value="ECO:0007669"/>
    <property type="project" value="UniProtKB-UniRule"/>
</dbReference>
<dbReference type="InterPro" id="IPR042174">
    <property type="entry name" value="RecF_2"/>
</dbReference>
<dbReference type="HAMAP" id="MF_00365">
    <property type="entry name" value="RecF"/>
    <property type="match status" value="1"/>
</dbReference>
<keyword evidence="2 6" id="KW-0235">DNA replication</keyword>
<reference evidence="9 10" key="1">
    <citation type="submission" date="2005-12" db="EMBL/GenBank/DDBJ databases">
        <authorList>
            <person name="Moran M.A."/>
            <person name="Ferriera S."/>
            <person name="Johnson J."/>
            <person name="Kravitz S."/>
            <person name="Halpern A."/>
            <person name="Remington K."/>
            <person name="Beeson K."/>
            <person name="Tran B."/>
            <person name="Rogers Y.-H."/>
            <person name="Friedman R."/>
            <person name="Venter J.C."/>
        </authorList>
    </citation>
    <scope>NUCLEOTIDE SEQUENCE [LARGE SCALE GENOMIC DNA]</scope>
    <source>
        <strain evidence="10">ATCC BAA-591 / DSM 15170 / ISM</strain>
    </source>
</reference>
<evidence type="ECO:0000313" key="10">
    <source>
        <dbReference type="Proteomes" id="UP000005954"/>
    </source>
</evidence>
<dbReference type="OrthoDB" id="9803889at2"/>
<evidence type="ECO:0000256" key="1">
    <source>
        <dbReference type="ARBA" id="ARBA00022490"/>
    </source>
</evidence>
<proteinExistence type="inferred from homology"/>
<dbReference type="RefSeq" id="WP_009813184.1">
    <property type="nucleotide sequence ID" value="NZ_CH724156.1"/>
</dbReference>
<dbReference type="InterPro" id="IPR001238">
    <property type="entry name" value="DNA-binding_RecF"/>
</dbReference>
<dbReference type="NCBIfam" id="TIGR00611">
    <property type="entry name" value="recf"/>
    <property type="match status" value="1"/>
</dbReference>
<dbReference type="EMBL" id="AALY01000001">
    <property type="protein sequence ID" value="EAP77783.1"/>
    <property type="molecule type" value="Genomic_DNA"/>
</dbReference>
<evidence type="ECO:0000256" key="5">
    <source>
        <dbReference type="ARBA" id="ARBA00023125"/>
    </source>
</evidence>
<dbReference type="GO" id="GO:0005737">
    <property type="term" value="C:cytoplasm"/>
    <property type="evidence" value="ECO:0007669"/>
    <property type="project" value="UniProtKB-SubCell"/>
</dbReference>
<evidence type="ECO:0000256" key="4">
    <source>
        <dbReference type="ARBA" id="ARBA00022840"/>
    </source>
</evidence>
<dbReference type="GO" id="GO:0005524">
    <property type="term" value="F:ATP binding"/>
    <property type="evidence" value="ECO:0007669"/>
    <property type="project" value="UniProtKB-UniRule"/>
</dbReference>
<sequence>MAGLYLSELKLSHFRSHLGSALQLDPRPVAIHGDNGSGKTNLIEAVSLISPGRGLRRAAAQDMGRQPEALGWKLRGVLHSLHQVHELEIWSEGGAARQTRIDGKPAAQVALARIARVLWLIPSMDRLWIEGAEGRRRFLDRMVMSFVPDHADVTLAYEKAMRERNRLLKDQVRDGHWYVALERQMAEAGLAIQANRQRVIDRLAQAQEGAATAFPAADLTLEMAEGALPDGEAEYRDALSEGRRRDLAAGRTLLGPHRADLQGVYAAKGVAAKDCSTGEQKALLVSLILANGRALREDFGAPPILLLDEVAAHLDAGRRAALYDEICALGSQAWMTGTGPELFAELGARAQHVEVRETAGASEVVQVGI</sequence>
<evidence type="ECO:0000259" key="8">
    <source>
        <dbReference type="Pfam" id="PF13476"/>
    </source>
</evidence>
<dbReference type="GO" id="GO:0006302">
    <property type="term" value="P:double-strand break repair"/>
    <property type="evidence" value="ECO:0007669"/>
    <property type="project" value="InterPro"/>
</dbReference>
<feature type="domain" description="Rad50/SbcC-type AAA" evidence="8">
    <location>
        <begin position="8"/>
        <end position="49"/>
    </location>
</feature>
<gene>
    <name evidence="6" type="primary">recF</name>
    <name evidence="9" type="ORF">ISM_05800</name>
</gene>
<dbReference type="HOGENOM" id="CLU_040267_2_0_5"/>
<dbReference type="PANTHER" id="PTHR32182">
    <property type="entry name" value="DNA REPLICATION AND REPAIR PROTEIN RECF"/>
    <property type="match status" value="1"/>
</dbReference>
<protein>
    <recommendedName>
        <fullName evidence="6 7">DNA replication and repair protein RecF</fullName>
    </recommendedName>
</protein>
<dbReference type="AlphaFoldDB" id="A3SKA2"/>
<dbReference type="GO" id="GO:0003697">
    <property type="term" value="F:single-stranded DNA binding"/>
    <property type="evidence" value="ECO:0007669"/>
    <property type="project" value="UniProtKB-UniRule"/>
</dbReference>
<dbReference type="InterPro" id="IPR038729">
    <property type="entry name" value="Rad50/SbcC_AAA"/>
</dbReference>
<comment type="function">
    <text evidence="6 7">The RecF protein is involved in DNA metabolism; it is required for DNA replication and normal SOS inducibility. RecF binds preferentially to single-stranded, linear DNA. It also seems to bind ATP.</text>
</comment>
<evidence type="ECO:0000256" key="6">
    <source>
        <dbReference type="HAMAP-Rule" id="MF_00365"/>
    </source>
</evidence>
<dbReference type="Proteomes" id="UP000005954">
    <property type="component" value="Unassembled WGS sequence"/>
</dbReference>
<organism evidence="9 10">
    <name type="scientific">Roseovarius nubinhibens (strain ATCC BAA-591 / DSM 15170 / ISM)</name>
    <dbReference type="NCBI Taxonomy" id="89187"/>
    <lineage>
        <taxon>Bacteria</taxon>
        <taxon>Pseudomonadati</taxon>
        <taxon>Pseudomonadota</taxon>
        <taxon>Alphaproteobacteria</taxon>
        <taxon>Rhodobacterales</taxon>
        <taxon>Roseobacteraceae</taxon>
        <taxon>Roseovarius</taxon>
    </lineage>
</organism>
<keyword evidence="1 6" id="KW-0963">Cytoplasm</keyword>
<dbReference type="Gene3D" id="1.20.1050.90">
    <property type="entry name" value="RecF/RecN/SMC, N-terminal domain"/>
    <property type="match status" value="1"/>
</dbReference>
<dbReference type="Gene3D" id="3.40.50.300">
    <property type="entry name" value="P-loop containing nucleotide triphosphate hydrolases"/>
    <property type="match status" value="1"/>
</dbReference>
<dbReference type="STRING" id="89187.ISM_05800"/>
<keyword evidence="10" id="KW-1185">Reference proteome</keyword>
<name>A3SKA2_ROSNI</name>
<dbReference type="Pfam" id="PF13476">
    <property type="entry name" value="AAA_23"/>
    <property type="match status" value="1"/>
</dbReference>
<keyword evidence="4 6" id="KW-0067">ATP-binding</keyword>
<accession>A3SKA2</accession>
<dbReference type="SUPFAM" id="SSF52540">
    <property type="entry name" value="P-loop containing nucleoside triphosphate hydrolases"/>
    <property type="match status" value="1"/>
</dbReference>
<dbReference type="eggNOG" id="COG1195">
    <property type="taxonomic scope" value="Bacteria"/>
</dbReference>
<evidence type="ECO:0000256" key="2">
    <source>
        <dbReference type="ARBA" id="ARBA00022705"/>
    </source>
</evidence>
<comment type="subcellular location">
    <subcellularLocation>
        <location evidence="6 7">Cytoplasm</location>
    </subcellularLocation>
</comment>
<comment type="caution">
    <text evidence="9">The sequence shown here is derived from an EMBL/GenBank/DDBJ whole genome shotgun (WGS) entry which is preliminary data.</text>
</comment>
<dbReference type="GO" id="GO:0006260">
    <property type="term" value="P:DNA replication"/>
    <property type="evidence" value="ECO:0007669"/>
    <property type="project" value="UniProtKB-UniRule"/>
</dbReference>
<dbReference type="GO" id="GO:0016887">
    <property type="term" value="F:ATP hydrolysis activity"/>
    <property type="evidence" value="ECO:0007669"/>
    <property type="project" value="InterPro"/>
</dbReference>
<feature type="binding site" evidence="6">
    <location>
        <begin position="33"/>
        <end position="40"/>
    </location>
    <ligand>
        <name>ATP</name>
        <dbReference type="ChEBI" id="CHEBI:30616"/>
    </ligand>
</feature>
<evidence type="ECO:0000256" key="7">
    <source>
        <dbReference type="RuleBase" id="RU000578"/>
    </source>
</evidence>
<comment type="similarity">
    <text evidence="6 7">Belongs to the RecF family.</text>
</comment>
<dbReference type="InterPro" id="IPR018078">
    <property type="entry name" value="DNA-binding_RecF_CS"/>
</dbReference>
<dbReference type="PANTHER" id="PTHR32182:SF0">
    <property type="entry name" value="DNA REPLICATION AND REPAIR PROTEIN RECF"/>
    <property type="match status" value="1"/>
</dbReference>
<dbReference type="PROSITE" id="PS00618">
    <property type="entry name" value="RECF_2"/>
    <property type="match status" value="1"/>
</dbReference>
<keyword evidence="3 6" id="KW-0547">Nucleotide-binding</keyword>
<keyword evidence="6 7" id="KW-0234">DNA repair</keyword>
<keyword evidence="5 6" id="KW-0238">DNA-binding</keyword>
<keyword evidence="6 7" id="KW-0742">SOS response</keyword>
<dbReference type="InterPro" id="IPR027417">
    <property type="entry name" value="P-loop_NTPase"/>
</dbReference>
<evidence type="ECO:0000256" key="3">
    <source>
        <dbReference type="ARBA" id="ARBA00022741"/>
    </source>
</evidence>
<evidence type="ECO:0000313" key="9">
    <source>
        <dbReference type="EMBL" id="EAP77783.1"/>
    </source>
</evidence>